<gene>
    <name evidence="8" type="ORF">C4B63_42g75</name>
</gene>
<evidence type="ECO:0000256" key="3">
    <source>
        <dbReference type="ARBA" id="ARBA00022679"/>
    </source>
</evidence>
<reference evidence="8 9" key="1">
    <citation type="journal article" date="2018" name="Microb. Genom.">
        <title>Expanding an expanded genome: long-read sequencing of Trypanosoma cruzi.</title>
        <authorList>
            <person name="Berna L."/>
            <person name="Rodriguez M."/>
            <person name="Chiribao M.L."/>
            <person name="Parodi-Talice A."/>
            <person name="Pita S."/>
            <person name="Rijo G."/>
            <person name="Alvarez-Valin F."/>
            <person name="Robello C."/>
        </authorList>
    </citation>
    <scope>NUCLEOTIDE SEQUENCE [LARGE SCALE GENOMIC DNA]</scope>
    <source>
        <strain evidence="8 9">Dm28c</strain>
    </source>
</reference>
<dbReference type="GO" id="GO:0005737">
    <property type="term" value="C:cytoplasm"/>
    <property type="evidence" value="ECO:0007669"/>
    <property type="project" value="TreeGrafter"/>
</dbReference>
<evidence type="ECO:0000313" key="8">
    <source>
        <dbReference type="EMBL" id="PWU91689.1"/>
    </source>
</evidence>
<feature type="domain" description="Thioredoxin" evidence="7">
    <location>
        <begin position="1"/>
        <end position="130"/>
    </location>
</feature>
<dbReference type="InterPro" id="IPR045132">
    <property type="entry name" value="UBE4"/>
</dbReference>
<dbReference type="VEuPathDB" id="TriTrypDB:TCDM_01500"/>
<dbReference type="InterPro" id="IPR013083">
    <property type="entry name" value="Znf_RING/FYVE/PHD"/>
</dbReference>
<dbReference type="GO" id="GO:0000151">
    <property type="term" value="C:ubiquitin ligase complex"/>
    <property type="evidence" value="ECO:0007669"/>
    <property type="project" value="InterPro"/>
</dbReference>
<dbReference type="InterPro" id="IPR013766">
    <property type="entry name" value="Thioredoxin_domain"/>
</dbReference>
<dbReference type="Proteomes" id="UP000246121">
    <property type="component" value="Unassembled WGS sequence"/>
</dbReference>
<evidence type="ECO:0000256" key="6">
    <source>
        <dbReference type="SAM" id="MobiDB-lite"/>
    </source>
</evidence>
<dbReference type="SUPFAM" id="SSF52833">
    <property type="entry name" value="Thioredoxin-like"/>
    <property type="match status" value="1"/>
</dbReference>
<dbReference type="AlphaFoldDB" id="A0A2V2V5Q9"/>
<dbReference type="Gene3D" id="3.30.40.10">
    <property type="entry name" value="Zinc/RING finger domain, C3HC4 (zinc finger)"/>
    <property type="match status" value="1"/>
</dbReference>
<dbReference type="VEuPathDB" id="TriTrypDB:Tc_MARK_1872"/>
<accession>A0A2V2V5Q9</accession>
<keyword evidence="4" id="KW-0833">Ubl conjugation pathway</keyword>
<dbReference type="VEuPathDB" id="TriTrypDB:C3747_89g158"/>
<dbReference type="PROSITE" id="PS00194">
    <property type="entry name" value="THIOREDOXIN_1"/>
    <property type="match status" value="1"/>
</dbReference>
<comment type="subcellular location">
    <subcellularLocation>
        <location evidence="1">Nucleus</location>
    </subcellularLocation>
</comment>
<keyword evidence="5" id="KW-0539">Nucleus</keyword>
<dbReference type="VEuPathDB" id="TriTrypDB:BCY84_00916"/>
<dbReference type="VEuPathDB" id="TriTrypDB:ECC02_000231"/>
<dbReference type="GO" id="GO:0000209">
    <property type="term" value="P:protein polyubiquitination"/>
    <property type="evidence" value="ECO:0007669"/>
    <property type="project" value="TreeGrafter"/>
</dbReference>
<dbReference type="InterPro" id="IPR036249">
    <property type="entry name" value="Thioredoxin-like_sf"/>
</dbReference>
<dbReference type="PANTHER" id="PTHR13931">
    <property type="entry name" value="UBIQUITINATION FACTOR E4"/>
    <property type="match status" value="1"/>
</dbReference>
<evidence type="ECO:0000313" key="9">
    <source>
        <dbReference type="Proteomes" id="UP000246121"/>
    </source>
</evidence>
<dbReference type="InterPro" id="IPR019474">
    <property type="entry name" value="Ub_conjug_fac_E4_core"/>
</dbReference>
<dbReference type="VEuPathDB" id="TriTrypDB:TcYC6_0095990"/>
<dbReference type="CDD" id="cd02947">
    <property type="entry name" value="TRX_family"/>
    <property type="match status" value="1"/>
</dbReference>
<protein>
    <submittedName>
        <fullName evidence="8">Putative ubiquitin fusion degradation protein 2</fullName>
    </submittedName>
</protein>
<organism evidence="8 9">
    <name type="scientific">Trypanosoma cruzi</name>
    <dbReference type="NCBI Taxonomy" id="5693"/>
    <lineage>
        <taxon>Eukaryota</taxon>
        <taxon>Discoba</taxon>
        <taxon>Euglenozoa</taxon>
        <taxon>Kinetoplastea</taxon>
        <taxon>Metakinetoplastina</taxon>
        <taxon>Trypanosomatida</taxon>
        <taxon>Trypanosomatidae</taxon>
        <taxon>Trypanosoma</taxon>
        <taxon>Schizotrypanum</taxon>
    </lineage>
</organism>
<dbReference type="GO" id="GO:0036503">
    <property type="term" value="P:ERAD pathway"/>
    <property type="evidence" value="ECO:0007669"/>
    <property type="project" value="InterPro"/>
</dbReference>
<feature type="compositionally biased region" description="Acidic residues" evidence="6">
    <location>
        <begin position="753"/>
        <end position="766"/>
    </location>
</feature>
<dbReference type="UniPathway" id="UPA00143"/>
<evidence type="ECO:0000259" key="7">
    <source>
        <dbReference type="PROSITE" id="PS51352"/>
    </source>
</evidence>
<dbReference type="Pfam" id="PF10408">
    <property type="entry name" value="Ufd2P_core"/>
    <property type="match status" value="1"/>
</dbReference>
<evidence type="ECO:0000256" key="2">
    <source>
        <dbReference type="ARBA" id="ARBA00004906"/>
    </source>
</evidence>
<dbReference type="EMBL" id="PRFA01000042">
    <property type="protein sequence ID" value="PWU91689.1"/>
    <property type="molecule type" value="Genomic_DNA"/>
</dbReference>
<evidence type="ECO:0000256" key="1">
    <source>
        <dbReference type="ARBA" id="ARBA00004123"/>
    </source>
</evidence>
<dbReference type="InterPro" id="IPR017937">
    <property type="entry name" value="Thioredoxin_CS"/>
</dbReference>
<comment type="caution">
    <text evidence="8">The sequence shown here is derived from an EMBL/GenBank/DDBJ whole genome shotgun (WGS) entry which is preliminary data.</text>
</comment>
<dbReference type="GO" id="GO:0034450">
    <property type="term" value="F:ubiquitin-ubiquitin ligase activity"/>
    <property type="evidence" value="ECO:0007669"/>
    <property type="project" value="InterPro"/>
</dbReference>
<feature type="region of interest" description="Disordered" evidence="6">
    <location>
        <begin position="711"/>
        <end position="766"/>
    </location>
</feature>
<evidence type="ECO:0000256" key="4">
    <source>
        <dbReference type="ARBA" id="ARBA00022786"/>
    </source>
</evidence>
<proteinExistence type="predicted"/>
<dbReference type="GO" id="GO:0005634">
    <property type="term" value="C:nucleus"/>
    <property type="evidence" value="ECO:0007669"/>
    <property type="project" value="UniProtKB-SubCell"/>
</dbReference>
<evidence type="ECO:0000256" key="5">
    <source>
        <dbReference type="ARBA" id="ARBA00023242"/>
    </source>
</evidence>
<dbReference type="GO" id="GO:0006511">
    <property type="term" value="P:ubiquitin-dependent protein catabolic process"/>
    <property type="evidence" value="ECO:0007669"/>
    <property type="project" value="InterPro"/>
</dbReference>
<dbReference type="PANTHER" id="PTHR13931:SF2">
    <property type="entry name" value="UBIQUITIN CONJUGATION FACTOR E4 B"/>
    <property type="match status" value="1"/>
</dbReference>
<dbReference type="VEuPathDB" id="TriTrypDB:TCSYLVIO_003162"/>
<dbReference type="Gene3D" id="3.40.30.10">
    <property type="entry name" value="Glutaredoxin"/>
    <property type="match status" value="1"/>
</dbReference>
<name>A0A2V2V5Q9_TRYCR</name>
<dbReference type="PROSITE" id="PS51352">
    <property type="entry name" value="THIOREDOXIN_2"/>
    <property type="match status" value="1"/>
</dbReference>
<comment type="pathway">
    <text evidence="2">Protein modification; protein ubiquitination.</text>
</comment>
<dbReference type="VEuPathDB" id="TriTrypDB:TcCL_NonESM00644"/>
<feature type="compositionally biased region" description="Low complexity" evidence="6">
    <location>
        <begin position="734"/>
        <end position="752"/>
    </location>
</feature>
<dbReference type="VEuPathDB" id="TriTrypDB:TcBrA4_0030010"/>
<keyword evidence="3" id="KW-0808">Transferase</keyword>
<dbReference type="VEuPathDB" id="TriTrypDB:TcG_00364"/>
<dbReference type="SUPFAM" id="SSF57850">
    <property type="entry name" value="RING/U-box"/>
    <property type="match status" value="1"/>
</dbReference>
<dbReference type="VEuPathDB" id="TriTrypDB:TcCLB.509965.250"/>
<dbReference type="VEuPathDB" id="TriTrypDB:C4B63_42g75"/>
<dbReference type="VEuPathDB" id="TriTrypDB:TcCLB.509053.110"/>
<sequence length="1012" mass="114307">MLEINGLAHLLSLTREQPIVVVAFYAEWCGPCQRVKPQYTALGERYRSNVTFCRCNIDRNPDCVERFGVRSVPKFMVWSGGGWHAVGFDGQLGELERHIDRAVETHRTSSASNGDHTLGNLHRVLARQMQPLARAVASAHDETAMVREACEAVCNTLEQDAERRPFGAAMLPYFASNEFNAAAVDALFAHFATRPEPRCSDGEYIINGALSNLIEFFLSTTLDNTRELNVLRQALYALVSCTATLQILVRSHLFYNDSLSSGLQLEYGTVLGALLGVSTQIRSHRLLPPYSMSSERAQLMSMFSTEVDDHSKRISELQFQMQASCAGNKRIILALLQAKVSREPTLRYIGTALRLNAGYTKTVHHNLPLSSRYFMTQLNDVLLEAALPLFEKAYDPTTIPPFYVLEDNADNTVVDFGEDVERIVHYDESHPLPPFPALSEPFKPSVHLFFLVARSIMLSAGVMIETHQRVEQDLAHPQLPPEQRAVYVAEKSLIEGLIGSENLGRKRVQVLNGIAAWLVRLMNVSPGGVLSKEPPEEWKYLPQQLVDLVILGVKMAPLEYFDLEHIVSLMLVLMGNTTYFPKPHTHALFPSFLTRLLQNEETKRALTSHRWFTQHIVRSCVLCYIAVEKSTYEKVSVRYMLSYCTKSFLMFDSLCQPVREEFEVDGTILERFSHMVTADVNEAVDQLVETLTQMNRMVKEGADLSVSARASLSNNGENSRRGNAQRRQDGTATSNNNNNNSQNNNFRSADGNVNEEEAEADGDDGEVPLTYHQLGLGLRERILLFEASMNLFIQLAISFSKGVAQNMVAQQISQMLARSLVSFAGAESKNLKIEYPERYNFRPREILNRLVDCLSQFRRFQNFMRSLCNCGVPLREILQAIETVTERGLVGEHLIWKLREIASTLETISQEVQDDEALWDEAPDFAVDALLLTPLLHPVALPADVKDLNDLVYVNEDTIHHVLLSESKHPFTKEYLDENMVKEFNAREDVTEARRNLQDRIATWMKAAKEKR</sequence>
<dbReference type="Pfam" id="PF00085">
    <property type="entry name" value="Thioredoxin"/>
    <property type="match status" value="1"/>
</dbReference>